<accession>A0A2N5HAU2</accession>
<reference evidence="1 2" key="1">
    <citation type="submission" date="2017-11" db="EMBL/GenBank/DDBJ databases">
        <title>Comparitive Functional Genomics of Dry Heat Resistant strains isolated from the Viking Spacecraft.</title>
        <authorList>
            <person name="Seuylemezian A."/>
            <person name="Cooper K."/>
            <person name="Vaishampayan P."/>
        </authorList>
    </citation>
    <scope>NUCLEOTIDE SEQUENCE [LARGE SCALE GENOMIC DNA]</scope>
    <source>
        <strain evidence="1 2">V32-6</strain>
    </source>
</reference>
<dbReference type="RefSeq" id="WP_101649485.1">
    <property type="nucleotide sequence ID" value="NZ_PGVE01000069.1"/>
</dbReference>
<proteinExistence type="predicted"/>
<comment type="caution">
    <text evidence="1">The sequence shown here is derived from an EMBL/GenBank/DDBJ whole genome shotgun (WGS) entry which is preliminary data.</text>
</comment>
<dbReference type="Proteomes" id="UP000234950">
    <property type="component" value="Unassembled WGS sequence"/>
</dbReference>
<dbReference type="AlphaFoldDB" id="A0A2N5HAU2"/>
<evidence type="ECO:0000313" key="1">
    <source>
        <dbReference type="EMBL" id="PLS02643.1"/>
    </source>
</evidence>
<keyword evidence="2" id="KW-1185">Reference proteome</keyword>
<organism evidence="1 2">
    <name type="scientific">Neobacillus cucumis</name>
    <dbReference type="NCBI Taxonomy" id="1740721"/>
    <lineage>
        <taxon>Bacteria</taxon>
        <taxon>Bacillati</taxon>
        <taxon>Bacillota</taxon>
        <taxon>Bacilli</taxon>
        <taxon>Bacillales</taxon>
        <taxon>Bacillaceae</taxon>
        <taxon>Neobacillus</taxon>
    </lineage>
</organism>
<name>A0A2N5HAU2_9BACI</name>
<evidence type="ECO:0000313" key="2">
    <source>
        <dbReference type="Proteomes" id="UP000234950"/>
    </source>
</evidence>
<evidence type="ECO:0008006" key="3">
    <source>
        <dbReference type="Google" id="ProtNLM"/>
    </source>
</evidence>
<dbReference type="EMBL" id="PGVE01000069">
    <property type="protein sequence ID" value="PLS02643.1"/>
    <property type="molecule type" value="Genomic_DNA"/>
</dbReference>
<gene>
    <name evidence="1" type="ORF">CVD27_19095</name>
</gene>
<protein>
    <recommendedName>
        <fullName evidence="3">SCP2 domain-containing protein</fullName>
    </recommendedName>
</protein>
<sequence length="115" mass="13139">MKELAEKFLEKFTLQGHVLGLIKHADIKVKFCCEKETAIFEIKNGKISLLNNQDQICYEIHGNNGAMKQFLEGTERLRILERKGQLIVSAPLRTTLLLEAIFFLTKAHENLAKVI</sequence>
<dbReference type="OrthoDB" id="2878395at2"/>